<name>A0A6I4UF15_9SPHN</name>
<dbReference type="InterPro" id="IPR036922">
    <property type="entry name" value="Rieske_2Fe-2S_sf"/>
</dbReference>
<dbReference type="InterPro" id="IPR017941">
    <property type="entry name" value="Rieske_2Fe-2S"/>
</dbReference>
<comment type="caution">
    <text evidence="9">The sequence shown here is derived from an EMBL/GenBank/DDBJ whole genome shotgun (WGS) entry which is preliminary data.</text>
</comment>
<dbReference type="Gene3D" id="3.90.380.10">
    <property type="entry name" value="Naphthalene 1,2-dioxygenase Alpha Subunit, Chain A, domain 1"/>
    <property type="match status" value="1"/>
</dbReference>
<protein>
    <submittedName>
        <fullName evidence="9">Rieske 2Fe-2S domain-containing protein</fullName>
    </submittedName>
</protein>
<dbReference type="GO" id="GO:0005506">
    <property type="term" value="F:iron ion binding"/>
    <property type="evidence" value="ECO:0007669"/>
    <property type="project" value="InterPro"/>
</dbReference>
<evidence type="ECO:0000256" key="5">
    <source>
        <dbReference type="ARBA" id="ARBA00023004"/>
    </source>
</evidence>
<dbReference type="Pfam" id="PF00848">
    <property type="entry name" value="Ring_hydroxyl_A"/>
    <property type="match status" value="1"/>
</dbReference>
<evidence type="ECO:0000256" key="6">
    <source>
        <dbReference type="ARBA" id="ARBA00023014"/>
    </source>
</evidence>
<dbReference type="PANTHER" id="PTHR43756">
    <property type="entry name" value="CHOLINE MONOOXYGENASE, CHLOROPLASTIC"/>
    <property type="match status" value="1"/>
</dbReference>
<dbReference type="PRINTS" id="PR00090">
    <property type="entry name" value="RNGDIOXGNASE"/>
</dbReference>
<dbReference type="EMBL" id="WTYB01000001">
    <property type="protein sequence ID" value="MXP37452.1"/>
    <property type="molecule type" value="Genomic_DNA"/>
</dbReference>
<evidence type="ECO:0000256" key="2">
    <source>
        <dbReference type="ARBA" id="ARBA00022714"/>
    </source>
</evidence>
<evidence type="ECO:0000256" key="7">
    <source>
        <dbReference type="ARBA" id="ARBA00023027"/>
    </source>
</evidence>
<gene>
    <name evidence="9" type="ORF">GRI59_02345</name>
</gene>
<accession>A0A6I4UF15</accession>
<dbReference type="InterPro" id="IPR015881">
    <property type="entry name" value="ARHD_Rieske_2Fe_2S"/>
</dbReference>
<evidence type="ECO:0000259" key="8">
    <source>
        <dbReference type="PROSITE" id="PS51296"/>
    </source>
</evidence>
<evidence type="ECO:0000256" key="4">
    <source>
        <dbReference type="ARBA" id="ARBA00023002"/>
    </source>
</evidence>
<proteinExistence type="predicted"/>
<evidence type="ECO:0000313" key="10">
    <source>
        <dbReference type="Proteomes" id="UP000430021"/>
    </source>
</evidence>
<evidence type="ECO:0000313" key="9">
    <source>
        <dbReference type="EMBL" id="MXP37452.1"/>
    </source>
</evidence>
<keyword evidence="2" id="KW-0001">2Fe-2S</keyword>
<dbReference type="InterPro" id="IPR001663">
    <property type="entry name" value="Rng_hydr_dOase-A"/>
</dbReference>
<dbReference type="Gene3D" id="2.102.10.10">
    <property type="entry name" value="Rieske [2Fe-2S] iron-sulphur domain"/>
    <property type="match status" value="1"/>
</dbReference>
<reference evidence="9 10" key="1">
    <citation type="submission" date="2019-12" db="EMBL/GenBank/DDBJ databases">
        <title>Genomic-based taxomic classification of the family Erythrobacteraceae.</title>
        <authorList>
            <person name="Xu L."/>
        </authorList>
    </citation>
    <scope>NUCLEOTIDE SEQUENCE [LARGE SCALE GENOMIC DNA]</scope>
    <source>
        <strain evidence="9 10">JCM 10282</strain>
    </source>
</reference>
<evidence type="ECO:0000256" key="3">
    <source>
        <dbReference type="ARBA" id="ARBA00022723"/>
    </source>
</evidence>
<dbReference type="PANTHER" id="PTHR43756:SF5">
    <property type="entry name" value="CHOLINE MONOOXYGENASE, CHLOROPLASTIC"/>
    <property type="match status" value="1"/>
</dbReference>
<dbReference type="PROSITE" id="PS51296">
    <property type="entry name" value="RIESKE"/>
    <property type="match status" value="1"/>
</dbReference>
<sequence>MTDDGRGGLARARPFSLRAAYLRPPPPHTRTKVPIAAPTRRAQHRRQTGRGSPMSRETLVEMTRSLVAHGAADTMEYADEVVRIPASAYIDPDLFELEKKQIFRRLPLMVAPSCELPNPGDFKAMDICGVPLLLSRQKDGSMGAFLNMCTHRGNPLAAGCGNASRFTCGYHGWTFKADGDLIGVADSQDFGKIDKSQHCLTKFPVHEAAGLIWVTLDPHSKLSIADYLCGYDDLLKAFEFDGWTLFAQRTIPGPNWKTAYDGYLDFYHLPVLHKDTFGADFYNRANYFAFGPHQRLSTPSKFAIKVQGDDDQALDLEALADDELPQEVLVQGVWTIFPHISIASFYGGGQRGALVSQLFPGATVGESYTTQYYVMENQPETPEQVQAAHDQFNFLEIVVRDEDYATGKRQHQALQSGLMKEVLFGRNEKGGQVFHQWAERLTRASDEELVQIFAQEQRQAAE</sequence>
<keyword evidence="4" id="KW-0560">Oxidoreductase</keyword>
<keyword evidence="6" id="KW-0411">Iron-sulfur</keyword>
<organism evidence="9 10">
    <name type="scientific">Erythrobacter ramosus</name>
    <dbReference type="NCBI Taxonomy" id="35811"/>
    <lineage>
        <taxon>Bacteria</taxon>
        <taxon>Pseudomonadati</taxon>
        <taxon>Pseudomonadota</taxon>
        <taxon>Alphaproteobacteria</taxon>
        <taxon>Sphingomonadales</taxon>
        <taxon>Erythrobacteraceae</taxon>
        <taxon>Erythrobacter/Porphyrobacter group</taxon>
        <taxon>Erythrobacter</taxon>
    </lineage>
</organism>
<keyword evidence="5" id="KW-0408">Iron</keyword>
<dbReference type="GO" id="GO:0016491">
    <property type="term" value="F:oxidoreductase activity"/>
    <property type="evidence" value="ECO:0007669"/>
    <property type="project" value="UniProtKB-KW"/>
</dbReference>
<dbReference type="Pfam" id="PF00355">
    <property type="entry name" value="Rieske"/>
    <property type="match status" value="1"/>
</dbReference>
<dbReference type="PROSITE" id="PS00570">
    <property type="entry name" value="RING_HYDROXYL_ALPHA"/>
    <property type="match status" value="1"/>
</dbReference>
<dbReference type="SUPFAM" id="SSF55961">
    <property type="entry name" value="Bet v1-like"/>
    <property type="match status" value="1"/>
</dbReference>
<keyword evidence="7" id="KW-0520">NAD</keyword>
<dbReference type="Proteomes" id="UP000430021">
    <property type="component" value="Unassembled WGS sequence"/>
</dbReference>
<feature type="domain" description="Rieske" evidence="8">
    <location>
        <begin position="108"/>
        <end position="214"/>
    </location>
</feature>
<dbReference type="GO" id="GO:0051537">
    <property type="term" value="F:2 iron, 2 sulfur cluster binding"/>
    <property type="evidence" value="ECO:0007669"/>
    <property type="project" value="UniProtKB-KW"/>
</dbReference>
<dbReference type="CDD" id="cd03469">
    <property type="entry name" value="Rieske_RO_Alpha_N"/>
    <property type="match status" value="1"/>
</dbReference>
<dbReference type="InterPro" id="IPR015879">
    <property type="entry name" value="Ring_hydroxy_dOase_asu_C_dom"/>
</dbReference>
<dbReference type="SUPFAM" id="SSF50022">
    <property type="entry name" value="ISP domain"/>
    <property type="match status" value="1"/>
</dbReference>
<comment type="cofactor">
    <cofactor evidence="1">
        <name>Fe cation</name>
        <dbReference type="ChEBI" id="CHEBI:24875"/>
    </cofactor>
</comment>
<evidence type="ECO:0000256" key="1">
    <source>
        <dbReference type="ARBA" id="ARBA00001962"/>
    </source>
</evidence>
<dbReference type="AlphaFoldDB" id="A0A6I4UF15"/>
<keyword evidence="3" id="KW-0479">Metal-binding</keyword>